<feature type="domain" description="CYTH" evidence="2">
    <location>
        <begin position="2"/>
        <end position="149"/>
    </location>
</feature>
<evidence type="ECO:0000259" key="2">
    <source>
        <dbReference type="PROSITE" id="PS51707"/>
    </source>
</evidence>
<dbReference type="Gene3D" id="2.40.320.10">
    <property type="entry name" value="Hypothetical Protein Pfu-838710-001"/>
    <property type="match status" value="1"/>
</dbReference>
<gene>
    <name evidence="3" type="ORF">SAOR_00640</name>
</gene>
<dbReference type="AlphaFoldDB" id="A0A423PXS5"/>
<evidence type="ECO:0000256" key="1">
    <source>
        <dbReference type="PIRSR" id="PIRSR016487-1"/>
    </source>
</evidence>
<dbReference type="PANTHER" id="PTHR40114">
    <property type="entry name" value="SLR0698 PROTEIN"/>
    <property type="match status" value="1"/>
</dbReference>
<dbReference type="RefSeq" id="WP_123629768.1">
    <property type="nucleotide sequence ID" value="NZ_AYKH01000001.1"/>
</dbReference>
<dbReference type="InterPro" id="IPR033469">
    <property type="entry name" value="CYTH-like_dom_sf"/>
</dbReference>
<dbReference type="CDD" id="cd07891">
    <property type="entry name" value="CYTH-like_CthTTM-like_1"/>
    <property type="match status" value="1"/>
</dbReference>
<comment type="caution">
    <text evidence="3">The sequence shown here is derived from an EMBL/GenBank/DDBJ whole genome shotgun (WGS) entry which is preliminary data.</text>
</comment>
<accession>A0A423PXS5</accession>
<dbReference type="InterPro" id="IPR023577">
    <property type="entry name" value="CYTH_domain"/>
</dbReference>
<keyword evidence="4" id="KW-1185">Reference proteome</keyword>
<reference evidence="3 4" key="1">
    <citation type="submission" date="2013-10" db="EMBL/GenBank/DDBJ databases">
        <title>Salinisphaera orenii MK-B5 Genome Sequencing.</title>
        <authorList>
            <person name="Lai Q."/>
            <person name="Li C."/>
            <person name="Shao Z."/>
        </authorList>
    </citation>
    <scope>NUCLEOTIDE SEQUENCE [LARGE SCALE GENOMIC DNA]</scope>
    <source>
        <strain evidence="3 4">MK-B5</strain>
    </source>
</reference>
<evidence type="ECO:0000313" key="4">
    <source>
        <dbReference type="Proteomes" id="UP000283993"/>
    </source>
</evidence>
<name>A0A423PXS5_9GAMM</name>
<dbReference type="Proteomes" id="UP000283993">
    <property type="component" value="Unassembled WGS sequence"/>
</dbReference>
<protein>
    <submittedName>
        <fullName evidence="3">Adenylate cyclase</fullName>
    </submittedName>
</protein>
<dbReference type="SUPFAM" id="SSF55154">
    <property type="entry name" value="CYTH-like phosphatases"/>
    <property type="match status" value="1"/>
</dbReference>
<organism evidence="3 4">
    <name type="scientific">Salinisphaera orenii MK-B5</name>
    <dbReference type="NCBI Taxonomy" id="856730"/>
    <lineage>
        <taxon>Bacteria</taxon>
        <taxon>Pseudomonadati</taxon>
        <taxon>Pseudomonadota</taxon>
        <taxon>Gammaproteobacteria</taxon>
        <taxon>Salinisphaerales</taxon>
        <taxon>Salinisphaeraceae</taxon>
        <taxon>Salinisphaera</taxon>
    </lineage>
</organism>
<proteinExistence type="predicted"/>
<dbReference type="Pfam" id="PF01928">
    <property type="entry name" value="CYTH"/>
    <property type="match status" value="1"/>
</dbReference>
<dbReference type="EMBL" id="AYKH01000001">
    <property type="protein sequence ID" value="ROO30390.1"/>
    <property type="molecule type" value="Genomic_DNA"/>
</dbReference>
<sequence>MATEIERKFLVAGDGWRDHVRASARFEQGYLCGEGPASVRVRVEDTRANLNVKAAVIGTARAEYEYPIPLTEAREMLASLCVAPPVIKTRHWVDHDGHTWEIDVFEGENAPLVVAEIELSAADETFARPDWLGDEVSDDRRYYNHALSFEPYGRWRG</sequence>
<dbReference type="PROSITE" id="PS51707">
    <property type="entry name" value="CYTH"/>
    <property type="match status" value="1"/>
</dbReference>
<feature type="active site" description="Proton acceptor" evidence="1">
    <location>
        <position position="30"/>
    </location>
</feature>
<dbReference type="SMART" id="SM01118">
    <property type="entry name" value="CYTH"/>
    <property type="match status" value="1"/>
</dbReference>
<dbReference type="InterPro" id="IPR012042">
    <property type="entry name" value="NeuTTM/CthTTM-like"/>
</dbReference>
<evidence type="ECO:0000313" key="3">
    <source>
        <dbReference type="EMBL" id="ROO30390.1"/>
    </source>
</evidence>
<dbReference type="PIRSF" id="PIRSF016487">
    <property type="entry name" value="CYTH_UCP016487"/>
    <property type="match status" value="1"/>
</dbReference>
<dbReference type="PANTHER" id="PTHR40114:SF1">
    <property type="entry name" value="SLR0698 PROTEIN"/>
    <property type="match status" value="1"/>
</dbReference>